<keyword evidence="1" id="KW-0547">Nucleotide-binding</keyword>
<evidence type="ECO:0000313" key="3">
    <source>
        <dbReference type="EMBL" id="MDP5274863.1"/>
    </source>
</evidence>
<keyword evidence="4" id="KW-1185">Reference proteome</keyword>
<protein>
    <recommendedName>
        <fullName evidence="2">ATP-grasp domain-containing protein</fullName>
    </recommendedName>
</protein>
<evidence type="ECO:0000259" key="2">
    <source>
        <dbReference type="PROSITE" id="PS50975"/>
    </source>
</evidence>
<dbReference type="PANTHER" id="PTHR21621">
    <property type="entry name" value="RIBOSOMAL PROTEIN S6 MODIFICATION PROTEIN"/>
    <property type="match status" value="1"/>
</dbReference>
<dbReference type="PANTHER" id="PTHR21621:SF4">
    <property type="entry name" value="GLUTATHIONE SYNTHETASE"/>
    <property type="match status" value="1"/>
</dbReference>
<dbReference type="EMBL" id="JAVAMP010000004">
    <property type="protein sequence ID" value="MDP5274863.1"/>
    <property type="molecule type" value="Genomic_DNA"/>
</dbReference>
<reference evidence="3 4" key="1">
    <citation type="submission" date="2023-08" db="EMBL/GenBank/DDBJ databases">
        <authorList>
            <person name="Park J.-S."/>
        </authorList>
    </citation>
    <scope>NUCLEOTIDE SEQUENCE [LARGE SCALE GENOMIC DNA]</scope>
    <source>
        <strain evidence="3 4">2205SS18-9</strain>
    </source>
</reference>
<keyword evidence="1" id="KW-0067">ATP-binding</keyword>
<dbReference type="InterPro" id="IPR013815">
    <property type="entry name" value="ATP_grasp_subdomain_1"/>
</dbReference>
<dbReference type="Gene3D" id="3.30.470.20">
    <property type="entry name" value="ATP-grasp fold, B domain"/>
    <property type="match status" value="1"/>
</dbReference>
<evidence type="ECO:0000313" key="4">
    <source>
        <dbReference type="Proteomes" id="UP001231941"/>
    </source>
</evidence>
<dbReference type="Gene3D" id="3.30.1490.20">
    <property type="entry name" value="ATP-grasp fold, A domain"/>
    <property type="match status" value="1"/>
</dbReference>
<dbReference type="Proteomes" id="UP001231941">
    <property type="component" value="Unassembled WGS sequence"/>
</dbReference>
<dbReference type="RefSeq" id="WP_305992163.1">
    <property type="nucleotide sequence ID" value="NZ_JAVAMP010000004.1"/>
</dbReference>
<comment type="caution">
    <text evidence="3">The sequence shown here is derived from an EMBL/GenBank/DDBJ whole genome shotgun (WGS) entry which is preliminary data.</text>
</comment>
<dbReference type="InterPro" id="IPR011761">
    <property type="entry name" value="ATP-grasp"/>
</dbReference>
<organism evidence="3 4">
    <name type="scientific">Chengkuizengella axinellae</name>
    <dbReference type="NCBI Taxonomy" id="3064388"/>
    <lineage>
        <taxon>Bacteria</taxon>
        <taxon>Bacillati</taxon>
        <taxon>Bacillota</taxon>
        <taxon>Bacilli</taxon>
        <taxon>Bacillales</taxon>
        <taxon>Paenibacillaceae</taxon>
        <taxon>Chengkuizengella</taxon>
    </lineage>
</organism>
<dbReference type="InterPro" id="IPR004218">
    <property type="entry name" value="GSHS_ATP-bd"/>
</dbReference>
<gene>
    <name evidence="3" type="ORF">Q5Y73_12155</name>
</gene>
<proteinExistence type="predicted"/>
<sequence length="333" mass="37578">MNILIVVSSFREVDQAYIINGFLNKGVKVDLVGVNSLTTREYKVFGDVLEITDKMDQPYGNPKGEVAHKSLETYDLIWVMNQPHHNIAQDVWQILWMLSKRVPFVNSVEGMLFLNNKNNLGAIVPKEHLIENYAANSYDQLWSIYEKKSKEKWVLKPTNAGCGEDVYTLFPNESNVKTIMQSMTGNAMSQSIITKDVGLIGLQNKYCLIQKYIPEVKELGDKRVILAGGKVICQYRRIMPENDHRSHDFHGGSIAEYTLTSEEQSFCEMLAKRLLDNGISFVGIDMSYPYLLEFNIVNPGGVESVESVTGIDHTDEVIEAILNACLNKSNSIL</sequence>
<name>A0ABT9IZW8_9BACL</name>
<dbReference type="SUPFAM" id="SSF56059">
    <property type="entry name" value="Glutathione synthetase ATP-binding domain-like"/>
    <property type="match status" value="1"/>
</dbReference>
<accession>A0ABT9IZW8</accession>
<evidence type="ECO:0000256" key="1">
    <source>
        <dbReference type="PROSITE-ProRule" id="PRU00409"/>
    </source>
</evidence>
<dbReference type="Gene3D" id="3.40.50.20">
    <property type="match status" value="1"/>
</dbReference>
<feature type="domain" description="ATP-grasp" evidence="2">
    <location>
        <begin position="114"/>
        <end position="322"/>
    </location>
</feature>
<dbReference type="PROSITE" id="PS50975">
    <property type="entry name" value="ATP_GRASP"/>
    <property type="match status" value="1"/>
</dbReference>
<dbReference type="Pfam" id="PF02955">
    <property type="entry name" value="GSH-S_ATP"/>
    <property type="match status" value="1"/>
</dbReference>